<evidence type="ECO:0000256" key="4">
    <source>
        <dbReference type="ARBA" id="ARBA00023170"/>
    </source>
</evidence>
<dbReference type="GO" id="GO:0005544">
    <property type="term" value="F:calcium-dependent phospholipid binding"/>
    <property type="evidence" value="ECO:0007669"/>
    <property type="project" value="UniProtKB-KW"/>
</dbReference>
<evidence type="ECO:0000313" key="8">
    <source>
        <dbReference type="RefSeq" id="XP_020011349.1"/>
    </source>
</evidence>
<keyword evidence="6" id="KW-0111">Calcium/phospholipid-binding</keyword>
<dbReference type="InterPro" id="IPR001464">
    <property type="entry name" value="Annexin"/>
</dbReference>
<reference evidence="8" key="1">
    <citation type="submission" date="2025-08" db="UniProtKB">
        <authorList>
            <consortium name="RefSeq"/>
        </authorList>
    </citation>
    <scope>IDENTIFICATION</scope>
    <source>
        <tissue evidence="8">Leukocyte</tissue>
    </source>
</reference>
<name>A0A8B7TUR1_CASCN</name>
<dbReference type="GO" id="GO:0005737">
    <property type="term" value="C:cytoplasm"/>
    <property type="evidence" value="ECO:0007669"/>
    <property type="project" value="TreeGrafter"/>
</dbReference>
<evidence type="ECO:0000256" key="1">
    <source>
        <dbReference type="ARBA" id="ARBA00007831"/>
    </source>
</evidence>
<comment type="domain">
    <text evidence="6">A pair of annexin repeats may form one binding site for calcium and phospholipid.</text>
</comment>
<dbReference type="FunFam" id="1.10.220.10:FF:000017">
    <property type="entry name" value="Annexin"/>
    <property type="match status" value="1"/>
</dbReference>
<dbReference type="PRINTS" id="PR01812">
    <property type="entry name" value="ANNEXINXXXI"/>
</dbReference>
<protein>
    <recommendedName>
        <fullName evidence="6">Annexin</fullName>
    </recommendedName>
</protein>
<keyword evidence="4" id="KW-0675">Receptor</keyword>
<dbReference type="SUPFAM" id="SSF47874">
    <property type="entry name" value="Annexin"/>
    <property type="match status" value="1"/>
</dbReference>
<keyword evidence="3 6" id="KW-0677">Repeat</keyword>
<comment type="similarity">
    <text evidence="1 6">Belongs to the annexin family.</text>
</comment>
<dbReference type="SMART" id="SM00335">
    <property type="entry name" value="ANX"/>
    <property type="match status" value="4"/>
</dbReference>
<dbReference type="PANTHER" id="PTHR10502">
    <property type="entry name" value="ANNEXIN"/>
    <property type="match status" value="1"/>
</dbReference>
<dbReference type="InterPro" id="IPR037104">
    <property type="entry name" value="Annexin_sf"/>
</dbReference>
<dbReference type="AlphaFoldDB" id="A0A8B7TUR1"/>
<dbReference type="PROSITE" id="PS51897">
    <property type="entry name" value="ANNEXIN_2"/>
    <property type="match status" value="4"/>
</dbReference>
<feature type="compositionally biased region" description="Basic and acidic residues" evidence="7">
    <location>
        <begin position="19"/>
        <end position="28"/>
    </location>
</feature>
<gene>
    <name evidence="8" type="primary">Anxa9</name>
</gene>
<organism evidence="8">
    <name type="scientific">Castor canadensis</name>
    <name type="common">American beaver</name>
    <dbReference type="NCBI Taxonomy" id="51338"/>
    <lineage>
        <taxon>Eukaryota</taxon>
        <taxon>Metazoa</taxon>
        <taxon>Chordata</taxon>
        <taxon>Craniata</taxon>
        <taxon>Vertebrata</taxon>
        <taxon>Euteleostomi</taxon>
        <taxon>Mammalia</taxon>
        <taxon>Eutheria</taxon>
        <taxon>Euarchontoglires</taxon>
        <taxon>Glires</taxon>
        <taxon>Rodentia</taxon>
        <taxon>Castorimorpha</taxon>
        <taxon>Castoridae</taxon>
        <taxon>Castor</taxon>
    </lineage>
</organism>
<dbReference type="GO" id="GO:0001786">
    <property type="term" value="F:phosphatidylserine binding"/>
    <property type="evidence" value="ECO:0007669"/>
    <property type="project" value="TreeGrafter"/>
</dbReference>
<dbReference type="KEGG" id="ccan:109681182"/>
<dbReference type="InterPro" id="IPR018252">
    <property type="entry name" value="Annexin_repeat_CS"/>
</dbReference>
<feature type="compositionally biased region" description="Polar residues" evidence="7">
    <location>
        <begin position="50"/>
        <end position="68"/>
    </location>
</feature>
<keyword evidence="5 6" id="KW-0041">Annexin</keyword>
<accession>A0A8B7TUR1</accession>
<dbReference type="PROSITE" id="PS00223">
    <property type="entry name" value="ANNEXIN_1"/>
    <property type="match status" value="1"/>
</dbReference>
<evidence type="ECO:0000256" key="6">
    <source>
        <dbReference type="RuleBase" id="RU003540"/>
    </source>
</evidence>
<dbReference type="GO" id="GO:0012506">
    <property type="term" value="C:vesicle membrane"/>
    <property type="evidence" value="ECO:0007669"/>
    <property type="project" value="TreeGrafter"/>
</dbReference>
<dbReference type="FunFam" id="1.10.220.10:FF:000016">
    <property type="entry name" value="Annexin"/>
    <property type="match status" value="1"/>
</dbReference>
<evidence type="ECO:0000256" key="3">
    <source>
        <dbReference type="ARBA" id="ARBA00022737"/>
    </source>
</evidence>
<dbReference type="OrthoDB" id="37886at2759"/>
<evidence type="ECO:0000256" key="2">
    <source>
        <dbReference type="ARBA" id="ARBA00011738"/>
    </source>
</evidence>
<dbReference type="Gene3D" id="1.10.220.10">
    <property type="entry name" value="Annexin"/>
    <property type="match status" value="4"/>
</dbReference>
<evidence type="ECO:0000256" key="7">
    <source>
        <dbReference type="SAM" id="MobiDB-lite"/>
    </source>
</evidence>
<dbReference type="InterPro" id="IPR009116">
    <property type="entry name" value="ANX9"/>
</dbReference>
<proteinExistence type="inferred from homology"/>
<dbReference type="PRINTS" id="PR00196">
    <property type="entry name" value="ANNEXIN"/>
</dbReference>
<evidence type="ECO:0000256" key="5">
    <source>
        <dbReference type="ARBA" id="ARBA00023216"/>
    </source>
</evidence>
<dbReference type="Pfam" id="PF00191">
    <property type="entry name" value="Annexin"/>
    <property type="match status" value="4"/>
</dbReference>
<dbReference type="InterPro" id="IPR018502">
    <property type="entry name" value="Annexin_repeat"/>
</dbReference>
<comment type="subunit">
    <text evidence="2">Homodimer.</text>
</comment>
<dbReference type="RefSeq" id="XP_020011349.1">
    <property type="nucleotide sequence ID" value="XM_020155760.1"/>
</dbReference>
<dbReference type="PANTHER" id="PTHR10502:SF122">
    <property type="entry name" value="ANNEXIN A9"/>
    <property type="match status" value="1"/>
</dbReference>
<sequence length="529" mass="58211">MSSSSTWVSWLQPPATPRQTHEVPKDPGPRAVAPPAPNCGRRPQPGGAAPSSSAGLIATLPTSSPTGQQREEDVRCGHPAGAAGESRPMGLLFHFPSPAQATTEEMLSFTTPRWVLHQAFTSAGAHTSKPPSHDDTYLTSSSFGEMNSQWEPRLQVKVISNPLWKMEDLPQLASVSFPRAVGCTMSISSETMGPSLTQEILSYLGLANETAAWGTLGTLRTFLSFSVDKDVQRLLKAITGQGVDHSAIVDVLTNRSREQRQLISRAFQERTQQDLLKSLQAALSGNLERIVVALLQPTAYFDAQELKTALKGSGSAKDVVMEILATRAPSRLQDCLTVYKHNFQVEAEEDIKCETRGILQDLLLALAKGGRETYSGIIDYNLTEQDVQALQQAEGPSTREPWVLIFTQRNPEHLIRVFDQYQQCAGQELEEAIRNLFHGDVQVALLSLVSVIRNTPLYFADKLHQALQETEPNYQALMRILISRSETDLLSIRAEFKKKFGKSLYSSLQDAVKGDCRSALLALCRAEDI</sequence>
<dbReference type="FunFam" id="1.10.220.10:FF:000001">
    <property type="entry name" value="Annexin"/>
    <property type="match status" value="1"/>
</dbReference>
<dbReference type="GO" id="GO:0005509">
    <property type="term" value="F:calcium ion binding"/>
    <property type="evidence" value="ECO:0007669"/>
    <property type="project" value="InterPro"/>
</dbReference>
<dbReference type="GO" id="GO:0005886">
    <property type="term" value="C:plasma membrane"/>
    <property type="evidence" value="ECO:0007669"/>
    <property type="project" value="TreeGrafter"/>
</dbReference>
<dbReference type="GO" id="GO:0005634">
    <property type="term" value="C:nucleus"/>
    <property type="evidence" value="ECO:0007669"/>
    <property type="project" value="TreeGrafter"/>
</dbReference>
<dbReference type="CTD" id="8416"/>
<dbReference type="FunFam" id="1.10.220.10:FF:000003">
    <property type="entry name" value="Annexin"/>
    <property type="match status" value="1"/>
</dbReference>
<feature type="region of interest" description="Disordered" evidence="7">
    <location>
        <begin position="1"/>
        <end position="89"/>
    </location>
</feature>
<keyword evidence="6" id="KW-0106">Calcium</keyword>